<dbReference type="EMBL" id="ALWO02000023">
    <property type="protein sequence ID" value="EOZ98744.1"/>
    <property type="molecule type" value="Genomic_DNA"/>
</dbReference>
<name>S2DIA0_INDAL</name>
<evidence type="ECO:0000313" key="5">
    <source>
        <dbReference type="EMBL" id="EOZ98744.1"/>
    </source>
</evidence>
<dbReference type="SMART" id="SM00342">
    <property type="entry name" value="HTH_ARAC"/>
    <property type="match status" value="1"/>
</dbReference>
<dbReference type="InterPro" id="IPR053142">
    <property type="entry name" value="PchR_regulatory_protein"/>
</dbReference>
<dbReference type="eggNOG" id="COG2207">
    <property type="taxonomic scope" value="Bacteria"/>
</dbReference>
<dbReference type="Pfam" id="PF12833">
    <property type="entry name" value="HTH_18"/>
    <property type="match status" value="1"/>
</dbReference>
<keyword evidence="3" id="KW-0804">Transcription</keyword>
<keyword evidence="2" id="KW-0238">DNA-binding</keyword>
<dbReference type="Gene3D" id="1.10.10.60">
    <property type="entry name" value="Homeodomain-like"/>
    <property type="match status" value="1"/>
</dbReference>
<evidence type="ECO:0000256" key="1">
    <source>
        <dbReference type="ARBA" id="ARBA00023015"/>
    </source>
</evidence>
<dbReference type="InterPro" id="IPR018062">
    <property type="entry name" value="HTH_AraC-typ_CS"/>
</dbReference>
<dbReference type="PANTHER" id="PTHR47893">
    <property type="entry name" value="REGULATORY PROTEIN PCHR"/>
    <property type="match status" value="1"/>
</dbReference>
<keyword evidence="6" id="KW-1185">Reference proteome</keyword>
<dbReference type="InterPro" id="IPR020449">
    <property type="entry name" value="Tscrpt_reg_AraC-type_HTH"/>
</dbReference>
<dbReference type="PROSITE" id="PS00041">
    <property type="entry name" value="HTH_ARAC_FAMILY_1"/>
    <property type="match status" value="1"/>
</dbReference>
<dbReference type="PRINTS" id="PR00032">
    <property type="entry name" value="HTHARAC"/>
</dbReference>
<dbReference type="AlphaFoldDB" id="S2DIA0"/>
<dbReference type="RefSeq" id="WP_009032694.1">
    <property type="nucleotide sequence ID" value="NZ_ALWO02000023.1"/>
</dbReference>
<dbReference type="Proteomes" id="UP000006073">
    <property type="component" value="Unassembled WGS sequence"/>
</dbReference>
<organism evidence="5 6">
    <name type="scientific">Indibacter alkaliphilus (strain CCUG 57479 / KCTC 22604 / LW1)</name>
    <dbReference type="NCBI Taxonomy" id="1189612"/>
    <lineage>
        <taxon>Bacteria</taxon>
        <taxon>Pseudomonadati</taxon>
        <taxon>Bacteroidota</taxon>
        <taxon>Cytophagia</taxon>
        <taxon>Cytophagales</taxon>
        <taxon>Cyclobacteriaceae</taxon>
    </lineage>
</organism>
<dbReference type="PROSITE" id="PS01124">
    <property type="entry name" value="HTH_ARAC_FAMILY_2"/>
    <property type="match status" value="1"/>
</dbReference>
<evidence type="ECO:0000256" key="3">
    <source>
        <dbReference type="ARBA" id="ARBA00023163"/>
    </source>
</evidence>
<comment type="caution">
    <text evidence="5">The sequence shown here is derived from an EMBL/GenBank/DDBJ whole genome shotgun (WGS) entry which is preliminary data.</text>
</comment>
<evidence type="ECO:0000256" key="2">
    <source>
        <dbReference type="ARBA" id="ARBA00023125"/>
    </source>
</evidence>
<dbReference type="PANTHER" id="PTHR47893:SF1">
    <property type="entry name" value="REGULATORY PROTEIN PCHR"/>
    <property type="match status" value="1"/>
</dbReference>
<evidence type="ECO:0000259" key="4">
    <source>
        <dbReference type="PROSITE" id="PS01124"/>
    </source>
</evidence>
<reference evidence="5 6" key="1">
    <citation type="journal article" date="2013" name="Genome Announc.">
        <title>Draft Genome Sequence of Indibacter alkaliphilus Strain LW1T, Isolated from Lonar Lake, a Haloalkaline Lake in the Buldana District of Maharashtra, India.</title>
        <authorList>
            <person name="Singh A."/>
            <person name="Kumar Jangir P."/>
            <person name="Sharma R."/>
            <person name="Singh A."/>
            <person name="Kumar Pinnaka A."/>
            <person name="Shivaji S."/>
        </authorList>
    </citation>
    <scope>NUCLEOTIDE SEQUENCE [LARGE SCALE GENOMIC DNA]</scope>
    <source>
        <strain evidence="6">CCUG 57479 / KCTC 22604 / LW1</strain>
    </source>
</reference>
<accession>S2DIA0</accession>
<dbReference type="InterPro" id="IPR009057">
    <property type="entry name" value="Homeodomain-like_sf"/>
</dbReference>
<evidence type="ECO:0000313" key="6">
    <source>
        <dbReference type="Proteomes" id="UP000006073"/>
    </source>
</evidence>
<keyword evidence="1" id="KW-0805">Transcription regulation</keyword>
<dbReference type="GO" id="GO:0003700">
    <property type="term" value="F:DNA-binding transcription factor activity"/>
    <property type="evidence" value="ECO:0007669"/>
    <property type="project" value="InterPro"/>
</dbReference>
<sequence length="326" mass="37222">MDFSLINPKQSSPLDLSAKVRLISSKPNLQELALNFSDINYGLVDCKVLATPNLSLMFGNIQLQPNIKLKSETPENSVNFPFLLEGEIASRFYSYPQKQLLTANSHNAIHLTQTEGEHHLPLGKVKTFHISLGSDYFFDTFSSEDKVTETLKNSIDIQRPEVASTRPGHLNAEMKWIISSITNNPFEGDMKKMYLEIKTLELISLQLYQLDNIKRLGRERENHQDLAYAVRSFLESDITATWTLVALAKKFGTNIQTLKTSFKAEFDTGIFAYYQHLRMDHALNMLKDQKNSIVEVSEWLGYSHQNHFSAAFKKHFGYPPSEALKR</sequence>
<feature type="domain" description="HTH araC/xylS-type" evidence="4">
    <location>
        <begin position="228"/>
        <end position="326"/>
    </location>
</feature>
<protein>
    <submittedName>
        <fullName evidence="5">Transcriptional regulator, AraC family</fullName>
    </submittedName>
</protein>
<proteinExistence type="predicted"/>
<dbReference type="InterPro" id="IPR018060">
    <property type="entry name" value="HTH_AraC"/>
</dbReference>
<dbReference type="GO" id="GO:0043565">
    <property type="term" value="F:sequence-specific DNA binding"/>
    <property type="evidence" value="ECO:0007669"/>
    <property type="project" value="InterPro"/>
</dbReference>
<gene>
    <name evidence="5" type="ORF">A33Q_1398</name>
</gene>
<dbReference type="OrthoDB" id="4480133at2"/>
<dbReference type="STRING" id="1189612.A33Q_1398"/>
<dbReference type="SUPFAM" id="SSF46689">
    <property type="entry name" value="Homeodomain-like"/>
    <property type="match status" value="1"/>
</dbReference>